<dbReference type="PANTHER" id="PTHR11063">
    <property type="entry name" value="GLUTAMATE SEMIALDEHYDE DEHYDROGENASE"/>
    <property type="match status" value="1"/>
</dbReference>
<evidence type="ECO:0000313" key="2">
    <source>
        <dbReference type="EMBL" id="GAH98070.1"/>
    </source>
</evidence>
<gene>
    <name evidence="2" type="ORF">S06H3_01604</name>
</gene>
<proteinExistence type="predicted"/>
<dbReference type="Pfam" id="PF00171">
    <property type="entry name" value="Aldedh"/>
    <property type="match status" value="1"/>
</dbReference>
<comment type="caution">
    <text evidence="2">The sequence shown here is derived from an EMBL/GenBank/DDBJ whole genome shotgun (WGS) entry which is preliminary data.</text>
</comment>
<feature type="domain" description="Aldehyde dehydrogenase" evidence="1">
    <location>
        <begin position="7"/>
        <end position="198"/>
    </location>
</feature>
<dbReference type="PANTHER" id="PTHR11063:SF8">
    <property type="entry name" value="DELTA-1-PYRROLINE-5-CARBOXYLATE SYNTHASE"/>
    <property type="match status" value="1"/>
</dbReference>
<dbReference type="InterPro" id="IPR016162">
    <property type="entry name" value="Ald_DH_N"/>
</dbReference>
<evidence type="ECO:0000259" key="1">
    <source>
        <dbReference type="Pfam" id="PF00171"/>
    </source>
</evidence>
<dbReference type="SUPFAM" id="SSF53720">
    <property type="entry name" value="ALDH-like"/>
    <property type="match status" value="1"/>
</dbReference>
<accession>X1KWQ7</accession>
<dbReference type="EMBL" id="BARV01000413">
    <property type="protein sequence ID" value="GAH98070.1"/>
    <property type="molecule type" value="Genomic_DNA"/>
</dbReference>
<dbReference type="Gene3D" id="3.40.605.10">
    <property type="entry name" value="Aldehyde Dehydrogenase, Chain A, domain 1"/>
    <property type="match status" value="1"/>
</dbReference>
<sequence length="210" mass="22482">MELATRELEAKGRAAKAASRKLAFFPTETKNRALLNIAEAIITQKDEILAANRIDYTQAKSSGMNEAMLDRLLLSAARLEDMSQDVRVVAALPDPVGEVFEMRTLPNGLQVGKKRVPLGVIGAIYESRPNVTIDISSLCLKSGNAVILRGGKESVNSNSALARVAQQACLDADVPQGAIEFIQSTERGLVNHMLGMKGVIDLIIPRGGSG</sequence>
<dbReference type="GO" id="GO:0004350">
    <property type="term" value="F:glutamate-5-semialdehyde dehydrogenase activity"/>
    <property type="evidence" value="ECO:0007669"/>
    <property type="project" value="TreeGrafter"/>
</dbReference>
<protein>
    <recommendedName>
        <fullName evidence="1">Aldehyde dehydrogenase domain-containing protein</fullName>
    </recommendedName>
</protein>
<name>X1KWQ7_9ZZZZ</name>
<organism evidence="2">
    <name type="scientific">marine sediment metagenome</name>
    <dbReference type="NCBI Taxonomy" id="412755"/>
    <lineage>
        <taxon>unclassified sequences</taxon>
        <taxon>metagenomes</taxon>
        <taxon>ecological metagenomes</taxon>
    </lineage>
</organism>
<feature type="non-terminal residue" evidence="2">
    <location>
        <position position="210"/>
    </location>
</feature>
<dbReference type="InterPro" id="IPR016161">
    <property type="entry name" value="Ald_DH/histidinol_DH"/>
</dbReference>
<reference evidence="2" key="1">
    <citation type="journal article" date="2014" name="Front. Microbiol.">
        <title>High frequency of phylogenetically diverse reductive dehalogenase-homologous genes in deep subseafloor sedimentary metagenomes.</title>
        <authorList>
            <person name="Kawai M."/>
            <person name="Futagami T."/>
            <person name="Toyoda A."/>
            <person name="Takaki Y."/>
            <person name="Nishi S."/>
            <person name="Hori S."/>
            <person name="Arai W."/>
            <person name="Tsubouchi T."/>
            <person name="Morono Y."/>
            <person name="Uchiyama I."/>
            <person name="Ito T."/>
            <person name="Fujiyama A."/>
            <person name="Inagaki F."/>
            <person name="Takami H."/>
        </authorList>
    </citation>
    <scope>NUCLEOTIDE SEQUENCE</scope>
    <source>
        <strain evidence="2">Expedition CK06-06</strain>
    </source>
</reference>
<dbReference type="AlphaFoldDB" id="X1KWQ7"/>
<dbReference type="InterPro" id="IPR015590">
    <property type="entry name" value="Aldehyde_DH_dom"/>
</dbReference>